<proteinExistence type="predicted"/>
<sequence>MTYSELILLNPYLRNPIDSEASQEKKRSKRSLLPLAIFYRVMSGNGIGIGNGNGKGHEISLVAG</sequence>
<evidence type="ECO:0000313" key="2">
    <source>
        <dbReference type="Proteomes" id="UP000541444"/>
    </source>
</evidence>
<dbReference type="Proteomes" id="UP000541444">
    <property type="component" value="Unassembled WGS sequence"/>
</dbReference>
<gene>
    <name evidence="1" type="ORF">GIB67_029826</name>
</gene>
<organism evidence="1 2">
    <name type="scientific">Kingdonia uniflora</name>
    <dbReference type="NCBI Taxonomy" id="39325"/>
    <lineage>
        <taxon>Eukaryota</taxon>
        <taxon>Viridiplantae</taxon>
        <taxon>Streptophyta</taxon>
        <taxon>Embryophyta</taxon>
        <taxon>Tracheophyta</taxon>
        <taxon>Spermatophyta</taxon>
        <taxon>Magnoliopsida</taxon>
        <taxon>Ranunculales</taxon>
        <taxon>Circaeasteraceae</taxon>
        <taxon>Kingdonia</taxon>
    </lineage>
</organism>
<accession>A0A7J7NJW4</accession>
<comment type="caution">
    <text evidence="1">The sequence shown here is derived from an EMBL/GenBank/DDBJ whole genome shotgun (WGS) entry which is preliminary data.</text>
</comment>
<evidence type="ECO:0000313" key="1">
    <source>
        <dbReference type="EMBL" id="KAF6167188.1"/>
    </source>
</evidence>
<reference evidence="1 2" key="1">
    <citation type="journal article" date="2020" name="IScience">
        <title>Genome Sequencing of the Endangered Kingdonia uniflora (Circaeasteraceae, Ranunculales) Reveals Potential Mechanisms of Evolutionary Specialization.</title>
        <authorList>
            <person name="Sun Y."/>
            <person name="Deng T."/>
            <person name="Zhang A."/>
            <person name="Moore M.J."/>
            <person name="Landis J.B."/>
            <person name="Lin N."/>
            <person name="Zhang H."/>
            <person name="Zhang X."/>
            <person name="Huang J."/>
            <person name="Zhang X."/>
            <person name="Sun H."/>
            <person name="Wang H."/>
        </authorList>
    </citation>
    <scope>NUCLEOTIDE SEQUENCE [LARGE SCALE GENOMIC DNA]</scope>
    <source>
        <strain evidence="1">TB1705</strain>
        <tissue evidence="1">Leaf</tissue>
    </source>
</reference>
<keyword evidence="2" id="KW-1185">Reference proteome</keyword>
<protein>
    <submittedName>
        <fullName evidence="1">Uncharacterized protein</fullName>
    </submittedName>
</protein>
<name>A0A7J7NJW4_9MAGN</name>
<dbReference type="AlphaFoldDB" id="A0A7J7NJW4"/>
<dbReference type="EMBL" id="JACGCM010000764">
    <property type="protein sequence ID" value="KAF6167188.1"/>
    <property type="molecule type" value="Genomic_DNA"/>
</dbReference>